<keyword evidence="1" id="KW-0472">Membrane</keyword>
<feature type="transmembrane region" description="Helical" evidence="1">
    <location>
        <begin position="73"/>
        <end position="93"/>
    </location>
</feature>
<dbReference type="KEGG" id="cjap:GWK36_14555"/>
<feature type="transmembrane region" description="Helical" evidence="1">
    <location>
        <begin position="198"/>
        <end position="215"/>
    </location>
</feature>
<dbReference type="RefSeq" id="WP_166272238.1">
    <property type="nucleotide sequence ID" value="NZ_CP048029.1"/>
</dbReference>
<accession>A0A6G7VG08</accession>
<dbReference type="Pfam" id="PF12159">
    <property type="entry name" value="DUF3593"/>
    <property type="match status" value="1"/>
</dbReference>
<keyword evidence="1" id="KW-1133">Transmembrane helix</keyword>
<feature type="transmembrane region" description="Helical" evidence="1">
    <location>
        <begin position="157"/>
        <end position="178"/>
    </location>
</feature>
<dbReference type="Proteomes" id="UP000502699">
    <property type="component" value="Chromosome"/>
</dbReference>
<keyword evidence="3" id="KW-1185">Reference proteome</keyword>
<dbReference type="InterPro" id="IPR021995">
    <property type="entry name" value="DUF3593"/>
</dbReference>
<gene>
    <name evidence="2" type="ORF">GWK36_14555</name>
</gene>
<evidence type="ECO:0000256" key="1">
    <source>
        <dbReference type="SAM" id="Phobius"/>
    </source>
</evidence>
<dbReference type="Pfam" id="PF10693">
    <property type="entry name" value="DUF2499"/>
    <property type="match status" value="1"/>
</dbReference>
<protein>
    <submittedName>
        <fullName evidence="2">DUF2499 domain-containing protein</fullName>
    </submittedName>
</protein>
<feature type="transmembrane region" description="Helical" evidence="1">
    <location>
        <begin position="100"/>
        <end position="120"/>
    </location>
</feature>
<reference evidence="3" key="1">
    <citation type="submission" date="2020-01" db="EMBL/GenBank/DDBJ databases">
        <title>Caldichromatium gen. nov., sp. nov., a thermophilic purple sulfur bacterium member of the family Chromatiaceae isolated from Nakabusa hot spring, Japan.</title>
        <authorList>
            <person name="Saini M.K."/>
            <person name="Hanada S."/>
            <person name="Tank M."/>
        </authorList>
    </citation>
    <scope>NUCLEOTIDE SEQUENCE [LARGE SCALE GENOMIC DNA]</scope>
    <source>
        <strain evidence="3">No.7</strain>
    </source>
</reference>
<evidence type="ECO:0000313" key="3">
    <source>
        <dbReference type="Proteomes" id="UP000502699"/>
    </source>
</evidence>
<sequence length="222" mass="24808">MLLSWPTWIIHLLTVSEWALALLFFWRYGRLIQRSELQRFAFAMTPHLAAGLAILGFHLSGDTWHVLLEGARALNLLGSLLLLAATSTMLPTLRPLRPWLWSIVPLGVVWALVVHWPPVGEEGLKILRLANLAYLLFLISLLAVYRADQRLFSPLSIAGFCFLLVFVAVTIAATHLATARWGLPSLSHADPLHGFSESFLSVANLLVAWGAYRRLKEAQIRA</sequence>
<feature type="transmembrane region" description="Helical" evidence="1">
    <location>
        <begin position="40"/>
        <end position="61"/>
    </location>
</feature>
<keyword evidence="1" id="KW-0812">Transmembrane</keyword>
<feature type="transmembrane region" description="Helical" evidence="1">
    <location>
        <begin position="126"/>
        <end position="145"/>
    </location>
</feature>
<dbReference type="AlphaFoldDB" id="A0A6G7VG08"/>
<evidence type="ECO:0000313" key="2">
    <source>
        <dbReference type="EMBL" id="QIK39013.1"/>
    </source>
</evidence>
<feature type="transmembrane region" description="Helical" evidence="1">
    <location>
        <begin position="6"/>
        <end position="28"/>
    </location>
</feature>
<name>A0A6G7VG08_9GAMM</name>
<dbReference type="EMBL" id="CP048029">
    <property type="protein sequence ID" value="QIK39013.1"/>
    <property type="molecule type" value="Genomic_DNA"/>
</dbReference>
<organism evidence="2 3">
    <name type="scientific">Caldichromatium japonicum</name>
    <dbReference type="NCBI Taxonomy" id="2699430"/>
    <lineage>
        <taxon>Bacteria</taxon>
        <taxon>Pseudomonadati</taxon>
        <taxon>Pseudomonadota</taxon>
        <taxon>Gammaproteobacteria</taxon>
        <taxon>Chromatiales</taxon>
        <taxon>Chromatiaceae</taxon>
        <taxon>Caldichromatium</taxon>
    </lineage>
</organism>
<proteinExistence type="predicted"/>
<dbReference type="InterPro" id="IPR019634">
    <property type="entry name" value="Uncharacterised_Ycf49"/>
</dbReference>